<keyword evidence="2" id="KW-0805">Transcription regulation</keyword>
<keyword evidence="4" id="KW-0804">Transcription</keyword>
<accession>A0A2Z7D124</accession>
<dbReference type="EMBL" id="KQ991562">
    <property type="protein sequence ID" value="KZV51927.1"/>
    <property type="molecule type" value="Genomic_DNA"/>
</dbReference>
<keyword evidence="5" id="KW-0539">Nucleus</keyword>
<dbReference type="PROSITE" id="PS50811">
    <property type="entry name" value="WRKY"/>
    <property type="match status" value="1"/>
</dbReference>
<dbReference type="Proteomes" id="UP000250235">
    <property type="component" value="Unassembled WGS sequence"/>
</dbReference>
<dbReference type="SMART" id="SM00774">
    <property type="entry name" value="WRKY"/>
    <property type="match status" value="1"/>
</dbReference>
<feature type="domain" description="WRKY" evidence="6">
    <location>
        <begin position="185"/>
        <end position="247"/>
    </location>
</feature>
<organism evidence="7 8">
    <name type="scientific">Dorcoceras hygrometricum</name>
    <dbReference type="NCBI Taxonomy" id="472368"/>
    <lineage>
        <taxon>Eukaryota</taxon>
        <taxon>Viridiplantae</taxon>
        <taxon>Streptophyta</taxon>
        <taxon>Embryophyta</taxon>
        <taxon>Tracheophyta</taxon>
        <taxon>Spermatophyta</taxon>
        <taxon>Magnoliopsida</taxon>
        <taxon>eudicotyledons</taxon>
        <taxon>Gunneridae</taxon>
        <taxon>Pentapetalae</taxon>
        <taxon>asterids</taxon>
        <taxon>lamiids</taxon>
        <taxon>Lamiales</taxon>
        <taxon>Gesneriaceae</taxon>
        <taxon>Didymocarpoideae</taxon>
        <taxon>Trichosporeae</taxon>
        <taxon>Loxocarpinae</taxon>
        <taxon>Dorcoceras</taxon>
    </lineage>
</organism>
<reference evidence="7 8" key="1">
    <citation type="journal article" date="2015" name="Proc. Natl. Acad. Sci. U.S.A.">
        <title>The resurrection genome of Boea hygrometrica: A blueprint for survival of dehydration.</title>
        <authorList>
            <person name="Xiao L."/>
            <person name="Yang G."/>
            <person name="Zhang L."/>
            <person name="Yang X."/>
            <person name="Zhao S."/>
            <person name="Ji Z."/>
            <person name="Zhou Q."/>
            <person name="Hu M."/>
            <person name="Wang Y."/>
            <person name="Chen M."/>
            <person name="Xu Y."/>
            <person name="Jin H."/>
            <person name="Xiao X."/>
            <person name="Hu G."/>
            <person name="Bao F."/>
            <person name="Hu Y."/>
            <person name="Wan P."/>
            <person name="Li L."/>
            <person name="Deng X."/>
            <person name="Kuang T."/>
            <person name="Xiang C."/>
            <person name="Zhu J.K."/>
            <person name="Oliver M.J."/>
            <person name="He Y."/>
        </authorList>
    </citation>
    <scope>NUCLEOTIDE SEQUENCE [LARGE SCALE GENOMIC DNA]</scope>
    <source>
        <strain evidence="8">cv. XS01</strain>
    </source>
</reference>
<dbReference type="InterPro" id="IPR003657">
    <property type="entry name" value="WRKY_dom"/>
</dbReference>
<name>A0A2Z7D124_9LAMI</name>
<dbReference type="Gene3D" id="2.20.25.80">
    <property type="entry name" value="WRKY domain"/>
    <property type="match status" value="1"/>
</dbReference>
<keyword evidence="8" id="KW-1185">Reference proteome</keyword>
<evidence type="ECO:0000256" key="1">
    <source>
        <dbReference type="ARBA" id="ARBA00004123"/>
    </source>
</evidence>
<dbReference type="GO" id="GO:0005634">
    <property type="term" value="C:nucleus"/>
    <property type="evidence" value="ECO:0007669"/>
    <property type="project" value="UniProtKB-SubCell"/>
</dbReference>
<evidence type="ECO:0000259" key="6">
    <source>
        <dbReference type="PROSITE" id="PS50811"/>
    </source>
</evidence>
<sequence length="353" mass="38085">MEDSLESLILHGCRLAEILEQNLPILADQPDILVNSCEEIVSAFKNVKERVLSEGHTGVQELHGSEVGGVIREHATMASLDPRVITGVGGAYTRRVEDVVPESSEMKRMSLHDQRLGMGLELMFGEIGGGGGDVMGTGSSGGTGGEISLDFSIASSSQRQGRKNEIDKVVKRVAAPQMGSDTPPEDGFTWKKYGQKEILGRAYPRSYYICAQQKLHSCPAKKQVQRLDHDPFIFEVTYRNSHTCRVTSAATVQIPPSTTAPPPPPVSPFPTSTIATAQWLSMNMFHHVGGVPDSSAGMLKAGSGGGNSNDFQPVAEMADAMFNSGSSSSNSMDLIFSSLDEHKWDSTEEKKDQ</sequence>
<dbReference type="GO" id="GO:0003700">
    <property type="term" value="F:DNA-binding transcription factor activity"/>
    <property type="evidence" value="ECO:0007669"/>
    <property type="project" value="InterPro"/>
</dbReference>
<dbReference type="InterPro" id="IPR036576">
    <property type="entry name" value="WRKY_dom_sf"/>
</dbReference>
<dbReference type="InterPro" id="IPR044810">
    <property type="entry name" value="WRKY_plant"/>
</dbReference>
<gene>
    <name evidence="7" type="ORF">F511_09191</name>
</gene>
<evidence type="ECO:0000256" key="3">
    <source>
        <dbReference type="ARBA" id="ARBA00023125"/>
    </source>
</evidence>
<dbReference type="AlphaFoldDB" id="A0A2Z7D124"/>
<evidence type="ECO:0000256" key="2">
    <source>
        <dbReference type="ARBA" id="ARBA00023015"/>
    </source>
</evidence>
<comment type="subcellular location">
    <subcellularLocation>
        <location evidence="1">Nucleus</location>
    </subcellularLocation>
</comment>
<dbReference type="OrthoDB" id="684963at2759"/>
<dbReference type="SUPFAM" id="SSF118290">
    <property type="entry name" value="WRKY DNA-binding domain"/>
    <property type="match status" value="1"/>
</dbReference>
<evidence type="ECO:0000256" key="4">
    <source>
        <dbReference type="ARBA" id="ARBA00023163"/>
    </source>
</evidence>
<evidence type="ECO:0000313" key="8">
    <source>
        <dbReference type="Proteomes" id="UP000250235"/>
    </source>
</evidence>
<evidence type="ECO:0000313" key="7">
    <source>
        <dbReference type="EMBL" id="KZV51927.1"/>
    </source>
</evidence>
<protein>
    <submittedName>
        <fullName evidence="7">WRKY transcription factor 55</fullName>
    </submittedName>
</protein>
<proteinExistence type="predicted"/>
<dbReference type="PANTHER" id="PTHR31282">
    <property type="entry name" value="WRKY TRANSCRIPTION FACTOR 21-RELATED"/>
    <property type="match status" value="1"/>
</dbReference>
<dbReference type="Pfam" id="PF03106">
    <property type="entry name" value="WRKY"/>
    <property type="match status" value="1"/>
</dbReference>
<keyword evidence="3" id="KW-0238">DNA-binding</keyword>
<evidence type="ECO:0000256" key="5">
    <source>
        <dbReference type="ARBA" id="ARBA00023242"/>
    </source>
</evidence>
<dbReference type="GO" id="GO:0043565">
    <property type="term" value="F:sequence-specific DNA binding"/>
    <property type="evidence" value="ECO:0007669"/>
    <property type="project" value="InterPro"/>
</dbReference>